<dbReference type="EMBL" id="CP031165">
    <property type="protein sequence ID" value="AXV08851.1"/>
    <property type="molecule type" value="Genomic_DNA"/>
</dbReference>
<dbReference type="KEGG" id="euz:DVS28_a4184"/>
<dbReference type="Proteomes" id="UP000264006">
    <property type="component" value="Chromosome"/>
</dbReference>
<feature type="domain" description="PucR C-terminal helix-turn-helix" evidence="2">
    <location>
        <begin position="337"/>
        <end position="377"/>
    </location>
</feature>
<dbReference type="Gene3D" id="1.10.10.2840">
    <property type="entry name" value="PucR C-terminal helix-turn-helix domain"/>
    <property type="match status" value="1"/>
</dbReference>
<evidence type="ECO:0000259" key="3">
    <source>
        <dbReference type="Pfam" id="PF17853"/>
    </source>
</evidence>
<reference evidence="4 5" key="1">
    <citation type="submission" date="2018-09" db="EMBL/GenBank/DDBJ databases">
        <title>Complete genome sequence of Euzebya sp. DY32-46 isolated from seawater of Pacific Ocean.</title>
        <authorList>
            <person name="Xu L."/>
            <person name="Wu Y.-H."/>
            <person name="Xu X.-W."/>
        </authorList>
    </citation>
    <scope>NUCLEOTIDE SEQUENCE [LARGE SCALE GENOMIC DNA]</scope>
    <source>
        <strain evidence="4 5">DY32-46</strain>
    </source>
</reference>
<dbReference type="RefSeq" id="WP_164710830.1">
    <property type="nucleotide sequence ID" value="NZ_CP031165.1"/>
</dbReference>
<keyword evidence="5" id="KW-1185">Reference proteome</keyword>
<evidence type="ECO:0000313" key="4">
    <source>
        <dbReference type="EMBL" id="AXV08851.1"/>
    </source>
</evidence>
<gene>
    <name evidence="4" type="ORF">DVS28_a4184</name>
</gene>
<protein>
    <recommendedName>
        <fullName evidence="6">PucR family transcriptional regulator</fullName>
    </recommendedName>
</protein>
<dbReference type="AlphaFoldDB" id="A0A346Y304"/>
<dbReference type="Pfam" id="PF17853">
    <property type="entry name" value="GGDEF_2"/>
    <property type="match status" value="1"/>
</dbReference>
<dbReference type="Pfam" id="PF13556">
    <property type="entry name" value="HTH_30"/>
    <property type="match status" value="1"/>
</dbReference>
<comment type="similarity">
    <text evidence="1">Belongs to the CdaR family.</text>
</comment>
<dbReference type="InterPro" id="IPR042070">
    <property type="entry name" value="PucR_C-HTH_sf"/>
</dbReference>
<sequence>MYENEPWPELSTEAAGLLQQACQVMLASPDQLVELVDGAVESAAGPELTADPSLMELVRESNRSNLLHWARANLDRPGERVPANVGPVTLDIARDVVRRGLDEAGLQTYQEGQAVAWRYFMQMAFALTDDLGVLHELLDVGSRSIFAFVDDTVKGIQRQVEQERRDLVSGAGPQRLAAVRLLLEGAPISATDAERRLRYGLTGPHTAAIVWATEPTAGLERVVTAVARTAGVVGPLVVESTVRSIWVWFPVPAERLEGAWDLPATVRAAVGATRAGVEGFRQSHLDAVATRELMGPEDQLVAFEEVQAASLAGVDVDRAGDFVERVLGPLAEAPEELRQTVRTWLANDCNVAATARALHVHRNTAVNRLDTAAALVPGGLSGRAVDIGLALELLRWPAA</sequence>
<proteinExistence type="inferred from homology"/>
<dbReference type="InterPro" id="IPR025736">
    <property type="entry name" value="PucR_C-HTH_dom"/>
</dbReference>
<dbReference type="InterPro" id="IPR051448">
    <property type="entry name" value="CdaR-like_regulators"/>
</dbReference>
<dbReference type="PANTHER" id="PTHR33744">
    <property type="entry name" value="CARBOHYDRATE DIACID REGULATOR"/>
    <property type="match status" value="1"/>
</dbReference>
<evidence type="ECO:0008006" key="6">
    <source>
        <dbReference type="Google" id="ProtNLM"/>
    </source>
</evidence>
<dbReference type="InterPro" id="IPR041522">
    <property type="entry name" value="CdaR_GGDEF"/>
</dbReference>
<evidence type="ECO:0000259" key="2">
    <source>
        <dbReference type="Pfam" id="PF13556"/>
    </source>
</evidence>
<dbReference type="PANTHER" id="PTHR33744:SF1">
    <property type="entry name" value="DNA-BINDING TRANSCRIPTIONAL ACTIVATOR ADER"/>
    <property type="match status" value="1"/>
</dbReference>
<name>A0A346Y304_9ACTN</name>
<organism evidence="4 5">
    <name type="scientific">Euzebya pacifica</name>
    <dbReference type="NCBI Taxonomy" id="1608957"/>
    <lineage>
        <taxon>Bacteria</taxon>
        <taxon>Bacillati</taxon>
        <taxon>Actinomycetota</taxon>
        <taxon>Nitriliruptoria</taxon>
        <taxon>Euzebyales</taxon>
    </lineage>
</organism>
<feature type="domain" description="CdaR GGDEF-like" evidence="3">
    <location>
        <begin position="190"/>
        <end position="292"/>
    </location>
</feature>
<evidence type="ECO:0000256" key="1">
    <source>
        <dbReference type="ARBA" id="ARBA00006754"/>
    </source>
</evidence>
<evidence type="ECO:0000313" key="5">
    <source>
        <dbReference type="Proteomes" id="UP000264006"/>
    </source>
</evidence>
<accession>A0A346Y304</accession>